<evidence type="ECO:0000313" key="3">
    <source>
        <dbReference type="EMBL" id="KAJ1206810.1"/>
    </source>
</evidence>
<feature type="chain" id="PRO_5043753757" evidence="2">
    <location>
        <begin position="27"/>
        <end position="181"/>
    </location>
</feature>
<feature type="signal peptide" evidence="2">
    <location>
        <begin position="1"/>
        <end position="26"/>
    </location>
</feature>
<dbReference type="AlphaFoldDB" id="A0AAV7VYP5"/>
<keyword evidence="4" id="KW-1185">Reference proteome</keyword>
<dbReference type="Proteomes" id="UP001066276">
    <property type="component" value="Chromosome 1_2"/>
</dbReference>
<reference evidence="3" key="1">
    <citation type="journal article" date="2022" name="bioRxiv">
        <title>Sequencing and chromosome-scale assembly of the giantPleurodeles waltlgenome.</title>
        <authorList>
            <person name="Brown T."/>
            <person name="Elewa A."/>
            <person name="Iarovenko S."/>
            <person name="Subramanian E."/>
            <person name="Araus A.J."/>
            <person name="Petzold A."/>
            <person name="Susuki M."/>
            <person name="Suzuki K.-i.T."/>
            <person name="Hayashi T."/>
            <person name="Toyoda A."/>
            <person name="Oliveira C."/>
            <person name="Osipova E."/>
            <person name="Leigh N.D."/>
            <person name="Simon A."/>
            <person name="Yun M.H."/>
        </authorList>
    </citation>
    <scope>NUCLEOTIDE SEQUENCE</scope>
    <source>
        <strain evidence="3">20211129_DDA</strain>
        <tissue evidence="3">Liver</tissue>
    </source>
</reference>
<evidence type="ECO:0000313" key="4">
    <source>
        <dbReference type="Proteomes" id="UP001066276"/>
    </source>
</evidence>
<feature type="compositionally biased region" description="Polar residues" evidence="1">
    <location>
        <begin position="77"/>
        <end position="87"/>
    </location>
</feature>
<evidence type="ECO:0000256" key="2">
    <source>
        <dbReference type="SAM" id="SignalP"/>
    </source>
</evidence>
<gene>
    <name evidence="3" type="ORF">NDU88_002207</name>
</gene>
<accession>A0AAV7VYP5</accession>
<comment type="caution">
    <text evidence="3">The sequence shown here is derived from an EMBL/GenBank/DDBJ whole genome shotgun (WGS) entry which is preliminary data.</text>
</comment>
<name>A0AAV7VYP5_PLEWA</name>
<sequence>MAPLRIHFSLYCAQLTLLPLLTPTASYLLLGCWYAGEKRNYVAACHFLQACSCCVAIQQPVSVSAGSAYLDPEGKSGSCSPGVTQFQAGPEPEQPKRNAGTPNEALTIPTGRSHSQAWELKSRRNRPPRISKFTLQNTGGVGWYAEEPISASARCARGSRHVLLQVYLISGFFVVCGVELG</sequence>
<evidence type="ECO:0000256" key="1">
    <source>
        <dbReference type="SAM" id="MobiDB-lite"/>
    </source>
</evidence>
<proteinExistence type="predicted"/>
<keyword evidence="2" id="KW-0732">Signal</keyword>
<dbReference type="EMBL" id="JANPWB010000002">
    <property type="protein sequence ID" value="KAJ1206810.1"/>
    <property type="molecule type" value="Genomic_DNA"/>
</dbReference>
<dbReference type="PROSITE" id="PS51257">
    <property type="entry name" value="PROKAR_LIPOPROTEIN"/>
    <property type="match status" value="1"/>
</dbReference>
<protein>
    <submittedName>
        <fullName evidence="3">Uncharacterized protein</fullName>
    </submittedName>
</protein>
<organism evidence="3 4">
    <name type="scientific">Pleurodeles waltl</name>
    <name type="common">Iberian ribbed newt</name>
    <dbReference type="NCBI Taxonomy" id="8319"/>
    <lineage>
        <taxon>Eukaryota</taxon>
        <taxon>Metazoa</taxon>
        <taxon>Chordata</taxon>
        <taxon>Craniata</taxon>
        <taxon>Vertebrata</taxon>
        <taxon>Euteleostomi</taxon>
        <taxon>Amphibia</taxon>
        <taxon>Batrachia</taxon>
        <taxon>Caudata</taxon>
        <taxon>Salamandroidea</taxon>
        <taxon>Salamandridae</taxon>
        <taxon>Pleurodelinae</taxon>
        <taxon>Pleurodeles</taxon>
    </lineage>
</organism>
<feature type="region of interest" description="Disordered" evidence="1">
    <location>
        <begin position="76"/>
        <end position="123"/>
    </location>
</feature>